<organism evidence="1">
    <name type="scientific">uncultured Chloroflexota bacterium</name>
    <dbReference type="NCBI Taxonomy" id="166587"/>
    <lineage>
        <taxon>Bacteria</taxon>
        <taxon>Bacillati</taxon>
        <taxon>Chloroflexota</taxon>
        <taxon>environmental samples</taxon>
    </lineage>
</organism>
<reference evidence="1" key="1">
    <citation type="submission" date="2020-02" db="EMBL/GenBank/DDBJ databases">
        <authorList>
            <person name="Meier V. D."/>
        </authorList>
    </citation>
    <scope>NUCLEOTIDE SEQUENCE</scope>
    <source>
        <strain evidence="1">AVDCRST_MAG77</strain>
    </source>
</reference>
<evidence type="ECO:0000313" key="1">
    <source>
        <dbReference type="EMBL" id="CAA9301468.1"/>
    </source>
</evidence>
<gene>
    <name evidence="1" type="ORF">AVDCRST_MAG77-5699</name>
</gene>
<dbReference type="EMBL" id="CADCTC010000296">
    <property type="protein sequence ID" value="CAA9301468.1"/>
    <property type="molecule type" value="Genomic_DNA"/>
</dbReference>
<protein>
    <submittedName>
        <fullName evidence="1">Uncharacterized protein</fullName>
    </submittedName>
</protein>
<sequence>MRSRPHEEYEANGQRFFFLYDRYQPNILHVVLRGTTPEDAIRAYFEAQATWNAERQRFETFGERHGVYWIRPAQYPNVVLIISCFPRADAADTSRDSSNA</sequence>
<accession>A0A6J4KDS3</accession>
<proteinExistence type="predicted"/>
<name>A0A6J4KDS3_9CHLR</name>
<dbReference type="AlphaFoldDB" id="A0A6J4KDS3"/>